<organism evidence="1 2">
    <name type="scientific">Monodon monoceros</name>
    <name type="common">Narwhal</name>
    <name type="synonym">Ceratodon monodon</name>
    <dbReference type="NCBI Taxonomy" id="40151"/>
    <lineage>
        <taxon>Eukaryota</taxon>
        <taxon>Metazoa</taxon>
        <taxon>Chordata</taxon>
        <taxon>Craniata</taxon>
        <taxon>Vertebrata</taxon>
        <taxon>Euteleostomi</taxon>
        <taxon>Mammalia</taxon>
        <taxon>Eutheria</taxon>
        <taxon>Laurasiatheria</taxon>
        <taxon>Artiodactyla</taxon>
        <taxon>Whippomorpha</taxon>
        <taxon>Cetacea</taxon>
        <taxon>Odontoceti</taxon>
        <taxon>Monodontidae</taxon>
        <taxon>Monodon</taxon>
    </lineage>
</organism>
<proteinExistence type="predicted"/>
<dbReference type="Proteomes" id="UP000694561">
    <property type="component" value="Unplaced"/>
</dbReference>
<dbReference type="AlphaFoldDB" id="A0A8C6BAU5"/>
<name>A0A8C6BAU5_MONMO</name>
<keyword evidence="2" id="KW-1185">Reference proteome</keyword>
<reference evidence="1" key="1">
    <citation type="submission" date="2025-08" db="UniProtKB">
        <authorList>
            <consortium name="Ensembl"/>
        </authorList>
    </citation>
    <scope>IDENTIFICATION</scope>
</reference>
<protein>
    <submittedName>
        <fullName evidence="1">Uncharacterized protein</fullName>
    </submittedName>
</protein>
<dbReference type="Ensembl" id="ENSMMNT00015015132.1">
    <property type="protein sequence ID" value="ENSMMNP00015013795.1"/>
    <property type="gene ID" value="ENSMMNG00015010189.1"/>
</dbReference>
<evidence type="ECO:0000313" key="2">
    <source>
        <dbReference type="Proteomes" id="UP000694561"/>
    </source>
</evidence>
<reference evidence="1" key="2">
    <citation type="submission" date="2025-09" db="UniProtKB">
        <authorList>
            <consortium name="Ensembl"/>
        </authorList>
    </citation>
    <scope>IDENTIFICATION</scope>
</reference>
<accession>A0A8C6BAU5</accession>
<dbReference type="GeneTree" id="ENSGT01000000221719"/>
<evidence type="ECO:0000313" key="1">
    <source>
        <dbReference type="Ensembl" id="ENSMMNP00015013795.1"/>
    </source>
</evidence>
<sequence length="65" mass="7581">WLLTTWTGARRGCQAPCPICHGRLNNSLRRSPQSKRKYWQQMVKANVPILLQDRVCYATRLRIAV</sequence>